<keyword evidence="2" id="KW-1185">Reference proteome</keyword>
<evidence type="ECO:0000313" key="2">
    <source>
        <dbReference type="Proteomes" id="UP001459277"/>
    </source>
</evidence>
<dbReference type="AlphaFoldDB" id="A0AAW2BUE7"/>
<accession>A0AAW2BUE7</accession>
<sequence>MAAPIDDTIAQKIFKAIEEQSDALKKIGGHLSKLKESKLKKAIHVEIHDEDEREDWDEKDKAECERNEQFEKCAADTVATKEKMDKMQLAFR</sequence>
<dbReference type="Proteomes" id="UP001459277">
    <property type="component" value="Unassembled WGS sequence"/>
</dbReference>
<evidence type="ECO:0000313" key="1">
    <source>
        <dbReference type="EMBL" id="KAK9988525.1"/>
    </source>
</evidence>
<organism evidence="1 2">
    <name type="scientific">Lithocarpus litseifolius</name>
    <dbReference type="NCBI Taxonomy" id="425828"/>
    <lineage>
        <taxon>Eukaryota</taxon>
        <taxon>Viridiplantae</taxon>
        <taxon>Streptophyta</taxon>
        <taxon>Embryophyta</taxon>
        <taxon>Tracheophyta</taxon>
        <taxon>Spermatophyta</taxon>
        <taxon>Magnoliopsida</taxon>
        <taxon>eudicotyledons</taxon>
        <taxon>Gunneridae</taxon>
        <taxon>Pentapetalae</taxon>
        <taxon>rosids</taxon>
        <taxon>fabids</taxon>
        <taxon>Fagales</taxon>
        <taxon>Fagaceae</taxon>
        <taxon>Lithocarpus</taxon>
    </lineage>
</organism>
<dbReference type="EMBL" id="JAZDWU010000010">
    <property type="protein sequence ID" value="KAK9988525.1"/>
    <property type="molecule type" value="Genomic_DNA"/>
</dbReference>
<proteinExistence type="predicted"/>
<gene>
    <name evidence="1" type="ORF">SO802_028764</name>
</gene>
<protein>
    <submittedName>
        <fullName evidence="1">Uncharacterized protein</fullName>
    </submittedName>
</protein>
<comment type="caution">
    <text evidence="1">The sequence shown here is derived from an EMBL/GenBank/DDBJ whole genome shotgun (WGS) entry which is preliminary data.</text>
</comment>
<name>A0AAW2BUE7_9ROSI</name>
<reference evidence="1 2" key="1">
    <citation type="submission" date="2024-01" db="EMBL/GenBank/DDBJ databases">
        <title>A telomere-to-telomere, gap-free genome of sweet tea (Lithocarpus litseifolius).</title>
        <authorList>
            <person name="Zhou J."/>
        </authorList>
    </citation>
    <scope>NUCLEOTIDE SEQUENCE [LARGE SCALE GENOMIC DNA]</scope>
    <source>
        <strain evidence="1">Zhou-2022a</strain>
        <tissue evidence="1">Leaf</tissue>
    </source>
</reference>